<feature type="region of interest" description="Disordered" evidence="1">
    <location>
        <begin position="82"/>
        <end position="152"/>
    </location>
</feature>
<evidence type="ECO:0000313" key="3">
    <source>
        <dbReference type="EMBL" id="BDI03073.1"/>
    </source>
</evidence>
<organism evidence="3 4">
    <name type="scientific">Sphaerotilus microaerophilus</name>
    <dbReference type="NCBI Taxonomy" id="2914710"/>
    <lineage>
        <taxon>Bacteria</taxon>
        <taxon>Pseudomonadati</taxon>
        <taxon>Pseudomonadota</taxon>
        <taxon>Betaproteobacteria</taxon>
        <taxon>Burkholderiales</taxon>
        <taxon>Sphaerotilaceae</taxon>
        <taxon>Sphaerotilus</taxon>
    </lineage>
</organism>
<keyword evidence="2" id="KW-0732">Signal</keyword>
<dbReference type="RefSeq" id="WP_310742566.1">
    <property type="nucleotide sequence ID" value="NZ_AP025730.1"/>
</dbReference>
<feature type="compositionally biased region" description="Low complexity" evidence="1">
    <location>
        <begin position="96"/>
        <end position="117"/>
    </location>
</feature>
<dbReference type="Proteomes" id="UP001057498">
    <property type="component" value="Chromosome"/>
</dbReference>
<name>A0ABN6PFH7_9BURK</name>
<feature type="signal peptide" evidence="2">
    <location>
        <begin position="1"/>
        <end position="19"/>
    </location>
</feature>
<evidence type="ECO:0008006" key="5">
    <source>
        <dbReference type="Google" id="ProtNLM"/>
    </source>
</evidence>
<reference evidence="3" key="1">
    <citation type="submission" date="2022-04" db="EMBL/GenBank/DDBJ databases">
        <title>Whole genome sequence of Sphaerotilus sp. FB-5.</title>
        <authorList>
            <person name="Takeda M."/>
            <person name="Narihara S."/>
            <person name="Akimoto M."/>
            <person name="Akimoto R."/>
            <person name="Nishiyashiki S."/>
            <person name="Murakami T."/>
        </authorList>
    </citation>
    <scope>NUCLEOTIDE SEQUENCE</scope>
    <source>
        <strain evidence="3">FB-5</strain>
    </source>
</reference>
<evidence type="ECO:0000256" key="1">
    <source>
        <dbReference type="SAM" id="MobiDB-lite"/>
    </source>
</evidence>
<protein>
    <recommendedName>
        <fullName evidence="5">Lipoprotein</fullName>
    </recommendedName>
</protein>
<proteinExistence type="predicted"/>
<gene>
    <name evidence="3" type="ORF">CATMQ487_00430</name>
</gene>
<evidence type="ECO:0000256" key="2">
    <source>
        <dbReference type="SAM" id="SignalP"/>
    </source>
</evidence>
<keyword evidence="4" id="KW-1185">Reference proteome</keyword>
<dbReference type="PROSITE" id="PS51257">
    <property type="entry name" value="PROKAR_LIPOPROTEIN"/>
    <property type="match status" value="1"/>
</dbReference>
<sequence>MLRRTALLLLPLASLLAGCDMLGIETGPVIAAKKEAEGKAIGGACRHGLRAIEDCYTLNPKAQKSAVYAGWREMDEYLRETKSEGIVPVIPRKPAKPASAPDPADGASASSASAADEGAGHGDKPGSGTNAHDTPPGAAERSSRAKRAATTH</sequence>
<feature type="chain" id="PRO_5046145047" description="Lipoprotein" evidence="2">
    <location>
        <begin position="20"/>
        <end position="152"/>
    </location>
</feature>
<accession>A0ABN6PFH7</accession>
<evidence type="ECO:0000313" key="4">
    <source>
        <dbReference type="Proteomes" id="UP001057498"/>
    </source>
</evidence>
<dbReference type="EMBL" id="AP025730">
    <property type="protein sequence ID" value="BDI03073.1"/>
    <property type="molecule type" value="Genomic_DNA"/>
</dbReference>